<comment type="cofactor">
    <cofactor evidence="1">
        <name>[4Fe-4S] cluster</name>
        <dbReference type="ChEBI" id="CHEBI:49883"/>
    </cofactor>
</comment>
<accession>A0A2M8EKB6</accession>
<comment type="similarity">
    <text evidence="2">Belongs to the AOR/FOR family.</text>
</comment>
<dbReference type="Gene3D" id="1.10.569.10">
    <property type="entry name" value="Aldehyde Ferredoxin Oxidoreductase Protein, subunit A, domain 2"/>
    <property type="match status" value="1"/>
</dbReference>
<keyword evidence="6" id="KW-0411">Iron-sulfur</keyword>
<dbReference type="SUPFAM" id="SSF56228">
    <property type="entry name" value="Aldehyde ferredoxin oxidoreductase, N-terminal domain"/>
    <property type="match status" value="1"/>
</dbReference>
<evidence type="ECO:0000256" key="5">
    <source>
        <dbReference type="ARBA" id="ARBA00023004"/>
    </source>
</evidence>
<keyword evidence="5" id="KW-0408">Iron</keyword>
<dbReference type="PANTHER" id="PTHR30038:SF8">
    <property type="entry name" value="ALDEHYDE FERREDOXIN OXIDOREDUCTASE"/>
    <property type="match status" value="1"/>
</dbReference>
<proteinExistence type="inferred from homology"/>
<dbReference type="InterPro" id="IPR036021">
    <property type="entry name" value="Tungsten_al_ferr_oxy-like_C"/>
</dbReference>
<dbReference type="GO" id="GO:0051539">
    <property type="term" value="F:4 iron, 4 sulfur cluster binding"/>
    <property type="evidence" value="ECO:0007669"/>
    <property type="project" value="UniProtKB-KW"/>
</dbReference>
<dbReference type="Gene3D" id="3.60.9.10">
    <property type="entry name" value="Aldehyde ferredoxin oxidoreductase, N-terminal domain"/>
    <property type="match status" value="1"/>
</dbReference>
<evidence type="ECO:0000313" key="8">
    <source>
        <dbReference type="EMBL" id="PJC23168.1"/>
    </source>
</evidence>
<keyword evidence="3" id="KW-0004">4Fe-4S</keyword>
<evidence type="ECO:0000256" key="6">
    <source>
        <dbReference type="ARBA" id="ARBA00023014"/>
    </source>
</evidence>
<dbReference type="PANTHER" id="PTHR30038">
    <property type="entry name" value="ALDEHYDE FERREDOXIN OXIDOREDUCTASE"/>
    <property type="match status" value="1"/>
</dbReference>
<keyword evidence="4" id="KW-0479">Metal-binding</keyword>
<evidence type="ECO:0000256" key="3">
    <source>
        <dbReference type="ARBA" id="ARBA00022485"/>
    </source>
</evidence>
<protein>
    <recommendedName>
        <fullName evidence="7">Aldehyde ferredoxin oxidoreductase N-terminal domain-containing protein</fullName>
    </recommendedName>
</protein>
<reference evidence="9" key="1">
    <citation type="submission" date="2017-09" db="EMBL/GenBank/DDBJ databases">
        <title>Depth-based differentiation of microbial function through sediment-hosted aquifers and enrichment of novel symbionts in the deep terrestrial subsurface.</title>
        <authorList>
            <person name="Probst A.J."/>
            <person name="Ladd B."/>
            <person name="Jarett J.K."/>
            <person name="Geller-Mcgrath D.E."/>
            <person name="Sieber C.M.K."/>
            <person name="Emerson J.B."/>
            <person name="Anantharaman K."/>
            <person name="Thomas B.C."/>
            <person name="Malmstrom R."/>
            <person name="Stieglmeier M."/>
            <person name="Klingl A."/>
            <person name="Woyke T."/>
            <person name="Ryan C.M."/>
            <person name="Banfield J.F."/>
        </authorList>
    </citation>
    <scope>NUCLEOTIDE SEQUENCE [LARGE SCALE GENOMIC DNA]</scope>
</reference>
<dbReference type="GO" id="GO:0009055">
    <property type="term" value="F:electron transfer activity"/>
    <property type="evidence" value="ECO:0007669"/>
    <property type="project" value="InterPro"/>
</dbReference>
<dbReference type="InterPro" id="IPR001203">
    <property type="entry name" value="OxRdtase_Ald_Fedxn_C"/>
</dbReference>
<dbReference type="SMART" id="SM00790">
    <property type="entry name" value="AFOR_N"/>
    <property type="match status" value="1"/>
</dbReference>
<name>A0A2M8EKB6_UNCKA</name>
<dbReference type="GO" id="GO:0046872">
    <property type="term" value="F:metal ion binding"/>
    <property type="evidence" value="ECO:0007669"/>
    <property type="project" value="UniProtKB-KW"/>
</dbReference>
<evidence type="ECO:0000256" key="1">
    <source>
        <dbReference type="ARBA" id="ARBA00001966"/>
    </source>
</evidence>
<dbReference type="SUPFAM" id="SSF48310">
    <property type="entry name" value="Aldehyde ferredoxin oxidoreductase, C-terminal domains"/>
    <property type="match status" value="1"/>
</dbReference>
<dbReference type="AlphaFoldDB" id="A0A2M8EKB6"/>
<dbReference type="Pfam" id="PF02730">
    <property type="entry name" value="AFOR_N"/>
    <property type="match status" value="1"/>
</dbReference>
<dbReference type="InterPro" id="IPR013984">
    <property type="entry name" value="Ald_Fedxn_OxRdtase_dom2"/>
</dbReference>
<dbReference type="EMBL" id="PFSK01000007">
    <property type="protein sequence ID" value="PJC23168.1"/>
    <property type="molecule type" value="Genomic_DNA"/>
</dbReference>
<evidence type="ECO:0000313" key="9">
    <source>
        <dbReference type="Proteomes" id="UP000228781"/>
    </source>
</evidence>
<dbReference type="InterPro" id="IPR013983">
    <property type="entry name" value="Ald_Fedxn_OxRdtase_N"/>
</dbReference>
<organism evidence="8 9">
    <name type="scientific">candidate division WWE3 bacterium CG_4_9_14_0_2_um_filter_48_10</name>
    <dbReference type="NCBI Taxonomy" id="1975078"/>
    <lineage>
        <taxon>Bacteria</taxon>
        <taxon>Katanobacteria</taxon>
    </lineage>
</organism>
<evidence type="ECO:0000256" key="4">
    <source>
        <dbReference type="ARBA" id="ARBA00022723"/>
    </source>
</evidence>
<evidence type="ECO:0000259" key="7">
    <source>
        <dbReference type="SMART" id="SM00790"/>
    </source>
</evidence>
<comment type="caution">
    <text evidence="8">The sequence shown here is derived from an EMBL/GenBank/DDBJ whole genome shotgun (WGS) entry which is preliminary data.</text>
</comment>
<dbReference type="Proteomes" id="UP000228781">
    <property type="component" value="Unassembled WGS sequence"/>
</dbReference>
<feature type="domain" description="Aldehyde ferredoxin oxidoreductase N-terminal" evidence="7">
    <location>
        <begin position="1"/>
        <end position="197"/>
    </location>
</feature>
<gene>
    <name evidence="8" type="ORF">CO059_00375</name>
</gene>
<sequence>MAHHPPTVLHLDLTNQSFEVRTHEDLAPWVGGLGWALALFEEYLEEDPIVFAIGPLSGIIPGCSKTIAVFRSPQNGFLTTALGGGHLARSLRFAGYQAVVIKGAAEKPVIINLDKEQALFKDGAYLMNKETGQVFDLLLSSEGVPGQRSVLATGLAAEQGITFSPLYIDEFFAFPRGGLGTAFSQRRLKGLVVSSSGEEDLGTLKQYEEIFSLLLSKVQGFEELERRGTLKNLEVERKISGVPFENLNEPNFEDQNQLVESLTSPARLSCDGCPVGCLHLVLHDKNYVPYDFESVVALGPLLGLTSKEEVVQLLSIAYRVGLDPTSLGVILAYLTEKEKLSFGDVETYLTLVDALLDGKEDWAKALGLGLDEGVKQLGGAEFALTLGGMEFLPYFNGYASILSQVLSLSATSEENRGFLLDLDLLKGELDPALVVTALVAEEKKKILSQLLIGCGYLSLVFEETATAFAALERVGAGVGHEELEDTVEKIFAQKLSLQKRSGFNPHHVKIPARFFSVPSPHGLLEEGKLRQMIKIYCENYFDAQP</sequence>
<dbReference type="GO" id="GO:0016625">
    <property type="term" value="F:oxidoreductase activity, acting on the aldehyde or oxo group of donors, iron-sulfur protein as acceptor"/>
    <property type="evidence" value="ECO:0007669"/>
    <property type="project" value="InterPro"/>
</dbReference>
<evidence type="ECO:0000256" key="2">
    <source>
        <dbReference type="ARBA" id="ARBA00011032"/>
    </source>
</evidence>
<dbReference type="Pfam" id="PF01314">
    <property type="entry name" value="AFOR_C"/>
    <property type="match status" value="1"/>
</dbReference>
<dbReference type="InterPro" id="IPR036503">
    <property type="entry name" value="Ald_Fedxn_OxRdtase_N_sf"/>
</dbReference>
<dbReference type="InterPro" id="IPR051919">
    <property type="entry name" value="W-dependent_AOR"/>
</dbReference>